<gene>
    <name evidence="3" type="ORF">I7412_06830</name>
</gene>
<evidence type="ECO:0000313" key="3">
    <source>
        <dbReference type="EMBL" id="MBL7626886.1"/>
    </source>
</evidence>
<feature type="compositionally biased region" description="Basic residues" evidence="1">
    <location>
        <begin position="588"/>
        <end position="604"/>
    </location>
</feature>
<organism evidence="3 4">
    <name type="scientific">Frankia nepalensis</name>
    <dbReference type="NCBI Taxonomy" id="1836974"/>
    <lineage>
        <taxon>Bacteria</taxon>
        <taxon>Bacillati</taxon>
        <taxon>Actinomycetota</taxon>
        <taxon>Actinomycetes</taxon>
        <taxon>Frankiales</taxon>
        <taxon>Frankiaceae</taxon>
        <taxon>Frankia</taxon>
    </lineage>
</organism>
<dbReference type="Proteomes" id="UP000604475">
    <property type="component" value="Unassembled WGS sequence"/>
</dbReference>
<dbReference type="EMBL" id="JAEACQ010000151">
    <property type="protein sequence ID" value="MBL7626886.1"/>
    <property type="molecule type" value="Genomic_DNA"/>
</dbReference>
<sequence>MDNLRLFDECLADRRVAAFLVVGPAGVGKTRLGDECLVRAARGGAPTARAVATRAAASMPLAALVHVFPQEDARDEPASARPSTTDDLPEAVGLYHWSREAIRRRAGGRRLVLFVDDLHLLDTVSLNVLAQHTASGEIFLVATLRSSEPVPELVDGLVSADRAVRVELDVLGRADVDQLLHLVLDGPVTATGSAALWAASQGNVLYLRELLLGAWEDGGLVADNGVWRLTRKLVPGGRLRDLLAARVGAVGDEGLGVLRRLALCEPVGLADLSKQVPTDLLDRLETLGVIEVREDGRRRPVTLAHPLYAQVIGSEMSRVRTDSVLRAEIARLRALGVRRRDDALRVAIWQLEVGEAADAGLLLRAARLSRDAHDFGQVERLARAAVEARGPGDLAAEAGGLLAEAVGHLGRIDEAEKIFARAETHASAPAVRLRIAVLRAVNLAWGLLRPTDALAVLGAARRALPEPERDEAAEVIALVLTLCYRPREAQAVLAGTRAGLDGVTGTVGVLARAVTLALLGRTADATAITGGAVVVTATSTAGAGGGRGWRGRRHRGGPASVVPRLRPRHRAVPGWPAGRGGPDGRGRPAARGRGPRHLGPRRARLPAGPVPPDGRSAAYRRPLVPGDDRGRARSRIRRPAAAVARRAGRVRRLSRRRPHL</sequence>
<reference evidence="3" key="1">
    <citation type="submission" date="2020-12" db="EMBL/GenBank/DDBJ databases">
        <title>Genomic characterization of non-nitrogen-fixing Frankia strains.</title>
        <authorList>
            <person name="Carlos-Shanley C."/>
            <person name="Guerra T."/>
            <person name="Hahn D."/>
        </authorList>
    </citation>
    <scope>NUCLEOTIDE SEQUENCE</scope>
    <source>
        <strain evidence="3">CN6</strain>
    </source>
</reference>
<comment type="caution">
    <text evidence="3">The sequence shown here is derived from an EMBL/GenBank/DDBJ whole genome shotgun (WGS) entry which is preliminary data.</text>
</comment>
<dbReference type="InterPro" id="IPR041664">
    <property type="entry name" value="AAA_16"/>
</dbReference>
<name>A0A937R7Q6_9ACTN</name>
<feature type="domain" description="Orc1-like AAA ATPase" evidence="2">
    <location>
        <begin position="6"/>
        <end position="131"/>
    </location>
</feature>
<keyword evidence="4" id="KW-1185">Reference proteome</keyword>
<evidence type="ECO:0000313" key="4">
    <source>
        <dbReference type="Proteomes" id="UP000604475"/>
    </source>
</evidence>
<dbReference type="InterPro" id="IPR027417">
    <property type="entry name" value="P-loop_NTPase"/>
</dbReference>
<accession>A0A937R7Q6</accession>
<feature type="region of interest" description="Disordered" evidence="1">
    <location>
        <begin position="541"/>
        <end position="660"/>
    </location>
</feature>
<protein>
    <submittedName>
        <fullName evidence="3">AAA family ATPase</fullName>
    </submittedName>
</protein>
<dbReference type="Pfam" id="PF13191">
    <property type="entry name" value="AAA_16"/>
    <property type="match status" value="1"/>
</dbReference>
<dbReference type="RefSeq" id="WP_203031689.1">
    <property type="nucleotide sequence ID" value="NZ_JAEACQ010000151.1"/>
</dbReference>
<dbReference type="SUPFAM" id="SSF52540">
    <property type="entry name" value="P-loop containing nucleoside triphosphate hydrolases"/>
    <property type="match status" value="1"/>
</dbReference>
<evidence type="ECO:0000256" key="1">
    <source>
        <dbReference type="SAM" id="MobiDB-lite"/>
    </source>
</evidence>
<dbReference type="AlphaFoldDB" id="A0A937R7Q6"/>
<evidence type="ECO:0000259" key="2">
    <source>
        <dbReference type="Pfam" id="PF13191"/>
    </source>
</evidence>
<feature type="compositionally biased region" description="Basic residues" evidence="1">
    <location>
        <begin position="646"/>
        <end position="660"/>
    </location>
</feature>
<proteinExistence type="predicted"/>